<dbReference type="GO" id="GO:0003824">
    <property type="term" value="F:catalytic activity"/>
    <property type="evidence" value="ECO:0007669"/>
    <property type="project" value="UniProtKB-ARBA"/>
</dbReference>
<evidence type="ECO:0000313" key="3">
    <source>
        <dbReference type="EMBL" id="KAJ4309379.1"/>
    </source>
</evidence>
<proteinExistence type="predicted"/>
<feature type="domain" description="Alpha-L-rhamnosidase six-hairpin glycosidase" evidence="1">
    <location>
        <begin position="213"/>
        <end position="396"/>
    </location>
</feature>
<evidence type="ECO:0000313" key="4">
    <source>
        <dbReference type="Proteomes" id="UP001140502"/>
    </source>
</evidence>
<dbReference type="EMBL" id="JAPEUR010000439">
    <property type="protein sequence ID" value="KAJ4309379.1"/>
    <property type="molecule type" value="Genomic_DNA"/>
</dbReference>
<dbReference type="Pfam" id="PF17390">
    <property type="entry name" value="Bac_rhamnosid_C"/>
    <property type="match status" value="1"/>
</dbReference>
<gene>
    <name evidence="3" type="ORF">N0V84_011527</name>
</gene>
<dbReference type="Gene3D" id="1.50.10.10">
    <property type="match status" value="1"/>
</dbReference>
<dbReference type="Gene3D" id="2.60.420.10">
    <property type="entry name" value="Maltose phosphorylase, domain 3"/>
    <property type="match status" value="1"/>
</dbReference>
<reference evidence="3" key="1">
    <citation type="submission" date="2022-10" db="EMBL/GenBank/DDBJ databases">
        <title>Tapping the CABI collections for fungal endophytes: first genome assemblies for Collariella, Neodidymelliopsis, Ascochyta clinopodiicola, Didymella pomorum, Didymosphaeria variabile, Neocosmospora piperis and Neocucurbitaria cava.</title>
        <authorList>
            <person name="Hill R."/>
        </authorList>
    </citation>
    <scope>NUCLEOTIDE SEQUENCE</scope>
    <source>
        <strain evidence="3">IMI 366586</strain>
    </source>
</reference>
<accession>A0A9W8TDR2</accession>
<dbReference type="SUPFAM" id="SSF48208">
    <property type="entry name" value="Six-hairpin glycosidases"/>
    <property type="match status" value="1"/>
</dbReference>
<dbReference type="InterPro" id="IPR008928">
    <property type="entry name" value="6-hairpin_glycosidase_sf"/>
</dbReference>
<dbReference type="GO" id="GO:0005975">
    <property type="term" value="P:carbohydrate metabolic process"/>
    <property type="evidence" value="ECO:0007669"/>
    <property type="project" value="InterPro"/>
</dbReference>
<dbReference type="Proteomes" id="UP001140502">
    <property type="component" value="Unassembled WGS sequence"/>
</dbReference>
<name>A0A9W8TDR2_9HYPO</name>
<evidence type="ECO:0008006" key="5">
    <source>
        <dbReference type="Google" id="ProtNLM"/>
    </source>
</evidence>
<protein>
    <recommendedName>
        <fullName evidence="5">Alpha-L-rhamnosidase six-hairpin glycosidase domain-containing protein</fullName>
    </recommendedName>
</protein>
<dbReference type="PANTHER" id="PTHR34987">
    <property type="entry name" value="C, PUTATIVE (AFU_ORTHOLOGUE AFUA_3G02880)-RELATED"/>
    <property type="match status" value="1"/>
</dbReference>
<comment type="caution">
    <text evidence="3">The sequence shown here is derived from an EMBL/GenBank/DDBJ whole genome shotgun (WGS) entry which is preliminary data.</text>
</comment>
<sequence length="644" mass="70319">MVMAYPYEEYILAPATRDVRPVAIYDTNGNVSDADGLISAQDPTPVTFSGADSWITLDFGINLGGHVQFTVESSSGDGEYLDFAFTESSLFIRPDKCDALSGSPGLSKPLRLNVTTEGLVTAPKEYMRGGFRYLTVSHGTAGSVSISNLTVHWNASPDMENPRDYVGYFNSDNEKLNRVWYAGVYTNQLCSINPTTGGIVRLSENNWFYNYTISDGAKRDRVVWSGDIVVSAPSMFVSTNKLDGIRNAINHVMSLQLDDGRLPWAGLPFQNPDPSKFQWSFTYHLHALNNIYEYYLFTGDLEYLVGYWPQYKKAMDFSLKTIDDTGLADVPTGMDWLRSGMGGHNVEANAIFYHSLLIGAKVARLNNDDAAASSWTSTAESIKEEINARLWDDDQSLFWDNDSNQQPNSLHPQDGNAWAVITGIANNTRAAAISESLKARWIRPYGAPAPEAGNTVSPFASGFELRAHYVAGFPERAIELMELMWADHMLDNPAMTNSSFVEGYAASDRFYYPPYPNPAGVSHAHGWATTPTFALTFLGVGLEITSAQGKTWSVTPRLGNLGRATAGFETSLGKFSASWTIKDGRLQGTVNTPSGTGGTLSLSTVGGETLRISGPHGDRKVAANGKTSITVQDLVGGKYEVELA</sequence>
<dbReference type="PANTHER" id="PTHR34987:SF6">
    <property type="entry name" value="ALPHA-L-RHAMNOSIDASE SIX-HAIRPIN GLYCOSIDASE DOMAIN-CONTAINING PROTEIN"/>
    <property type="match status" value="1"/>
</dbReference>
<evidence type="ECO:0000259" key="1">
    <source>
        <dbReference type="Pfam" id="PF17389"/>
    </source>
</evidence>
<dbReference type="Pfam" id="PF17389">
    <property type="entry name" value="Bac_rhamnosid6H"/>
    <property type="match status" value="1"/>
</dbReference>
<dbReference type="OrthoDB" id="10036721at2759"/>
<dbReference type="InterPro" id="IPR035398">
    <property type="entry name" value="Bac_rhamnosid_C"/>
</dbReference>
<dbReference type="AlphaFoldDB" id="A0A9W8TDR2"/>
<dbReference type="InterPro" id="IPR035396">
    <property type="entry name" value="Bac_rhamnosid6H"/>
</dbReference>
<keyword evidence="4" id="KW-1185">Reference proteome</keyword>
<organism evidence="3 4">
    <name type="scientific">Fusarium piperis</name>
    <dbReference type="NCBI Taxonomy" id="1435070"/>
    <lineage>
        <taxon>Eukaryota</taxon>
        <taxon>Fungi</taxon>
        <taxon>Dikarya</taxon>
        <taxon>Ascomycota</taxon>
        <taxon>Pezizomycotina</taxon>
        <taxon>Sordariomycetes</taxon>
        <taxon>Hypocreomycetidae</taxon>
        <taxon>Hypocreales</taxon>
        <taxon>Nectriaceae</taxon>
        <taxon>Fusarium</taxon>
        <taxon>Fusarium solani species complex</taxon>
    </lineage>
</organism>
<feature type="domain" description="Alpha-L-rhamnosidase C-terminal" evidence="2">
    <location>
        <begin position="550"/>
        <end position="604"/>
    </location>
</feature>
<dbReference type="InterPro" id="IPR012341">
    <property type="entry name" value="6hp_glycosidase-like_sf"/>
</dbReference>
<evidence type="ECO:0000259" key="2">
    <source>
        <dbReference type="Pfam" id="PF17390"/>
    </source>
</evidence>